<evidence type="ECO:0000313" key="14">
    <source>
        <dbReference type="EMBL" id="WTU73371.1"/>
    </source>
</evidence>
<feature type="binding site" evidence="12">
    <location>
        <position position="284"/>
    </location>
    <ligand>
        <name>K(+)</name>
        <dbReference type="ChEBI" id="CHEBI:29103"/>
    </ligand>
</feature>
<dbReference type="CDD" id="cd01174">
    <property type="entry name" value="ribokinase"/>
    <property type="match status" value="1"/>
</dbReference>
<evidence type="ECO:0000256" key="10">
    <source>
        <dbReference type="ARBA" id="ARBA00022958"/>
    </source>
</evidence>
<feature type="active site" description="Proton acceptor" evidence="12">
    <location>
        <position position="245"/>
    </location>
</feature>
<name>A0AAU2JN11_9ACTN</name>
<comment type="pathway">
    <text evidence="12">Carbohydrate metabolism; D-ribose degradation; D-ribose 5-phosphate from beta-D-ribopyranose: step 2/2.</text>
</comment>
<sequence>MTAIAVLGSTNMDLVAYVPKAPRLGETVTGHSFRTVPGGKGANQAVAAARSGGEVVMIGAVGADEFGVRLRTALTAAGVETAALRTVEGASGTAHITVDDEGGNSIIVIPGANAHVTGLEPGDEARIASAGCLLLQLELPLPAVIAGARAARAHGVRTVLTPAPAQPLPAELLAATDLLVPNEHEAAALTGLTDPRQAAEALLDDVPEVVITLGAAGVLYAARGREPLAVPAPRVRAVDTTAAGDTFVGALAVALGERRPMPEALHWASCAAALSVQTHGAQRSMPDRADTDAFAARHPAPGAAGVPATGAVS</sequence>
<dbReference type="AlphaFoldDB" id="A0AAU2JN11"/>
<comment type="activity regulation">
    <text evidence="12">Activated by a monovalent cation that binds near, but not in, the active site. The most likely occupant of the site in vivo is potassium. Ion binding induces a conformational change that may alter substrate affinity.</text>
</comment>
<feature type="binding site" evidence="12">
    <location>
        <position position="275"/>
    </location>
    <ligand>
        <name>K(+)</name>
        <dbReference type="ChEBI" id="CHEBI:29103"/>
    </ligand>
</feature>
<comment type="subcellular location">
    <subcellularLocation>
        <location evidence="12">Cytoplasm</location>
    </subcellularLocation>
</comment>
<comment type="similarity">
    <text evidence="1">Belongs to the carbohydrate kinase pfkB family.</text>
</comment>
<comment type="function">
    <text evidence="12">Catalyzes the phosphorylation of ribose at O-5 in a reaction requiring ATP and magnesium. The resulting D-ribose-5-phosphate can then be used either for sythesis of nucleotides, histidine, and tryptophan, or as a component of the pentose phosphate pathway.</text>
</comment>
<feature type="binding site" evidence="12">
    <location>
        <begin position="244"/>
        <end position="245"/>
    </location>
    <ligand>
        <name>ATP</name>
        <dbReference type="ChEBI" id="CHEBI:30616"/>
    </ligand>
</feature>
<dbReference type="InterPro" id="IPR002139">
    <property type="entry name" value="Ribo/fructo_kinase"/>
</dbReference>
<dbReference type="GO" id="GO:0019303">
    <property type="term" value="P:D-ribose catabolic process"/>
    <property type="evidence" value="ECO:0007669"/>
    <property type="project" value="UniProtKB-UniRule"/>
</dbReference>
<organism evidence="14">
    <name type="scientific">Streptomyces sp. NBC_00049</name>
    <dbReference type="NCBI Taxonomy" id="2903617"/>
    <lineage>
        <taxon>Bacteria</taxon>
        <taxon>Bacillati</taxon>
        <taxon>Actinomycetota</taxon>
        <taxon>Actinomycetes</taxon>
        <taxon>Kitasatosporales</taxon>
        <taxon>Streptomycetaceae</taxon>
        <taxon>Streptomyces</taxon>
    </lineage>
</organism>
<keyword evidence="7 12" id="KW-0418">Kinase</keyword>
<dbReference type="EMBL" id="CP108264">
    <property type="protein sequence ID" value="WTU73371.1"/>
    <property type="molecule type" value="Genomic_DNA"/>
</dbReference>
<evidence type="ECO:0000256" key="1">
    <source>
        <dbReference type="ARBA" id="ARBA00005380"/>
    </source>
</evidence>
<keyword evidence="6 12" id="KW-0547">Nucleotide-binding</keyword>
<comment type="subunit">
    <text evidence="12">Homodimer.</text>
</comment>
<keyword evidence="5 12" id="KW-0479">Metal-binding</keyword>
<reference evidence="14" key="1">
    <citation type="submission" date="2022-10" db="EMBL/GenBank/DDBJ databases">
        <title>The complete genomes of actinobacterial strains from the NBC collection.</title>
        <authorList>
            <person name="Joergensen T.S."/>
            <person name="Alvarez Arevalo M."/>
            <person name="Sterndorff E.B."/>
            <person name="Faurdal D."/>
            <person name="Vuksanovic O."/>
            <person name="Mourched A.-S."/>
            <person name="Charusanti P."/>
            <person name="Shaw S."/>
            <person name="Blin K."/>
            <person name="Weber T."/>
        </authorList>
    </citation>
    <scope>NUCLEOTIDE SEQUENCE</scope>
    <source>
        <strain evidence="14">NBC_00049</strain>
    </source>
</reference>
<feature type="binding site" evidence="12">
    <location>
        <position position="182"/>
    </location>
    <ligand>
        <name>ATP</name>
        <dbReference type="ChEBI" id="CHEBI:30616"/>
    </ligand>
</feature>
<feature type="binding site" evidence="12">
    <location>
        <begin position="212"/>
        <end position="217"/>
    </location>
    <ligand>
        <name>ATP</name>
        <dbReference type="ChEBI" id="CHEBI:30616"/>
    </ligand>
</feature>
<keyword evidence="10 12" id="KW-0630">Potassium</keyword>
<feature type="binding site" evidence="12">
    <location>
        <begin position="39"/>
        <end position="43"/>
    </location>
    <ligand>
        <name>substrate</name>
    </ligand>
</feature>
<dbReference type="SUPFAM" id="SSF53613">
    <property type="entry name" value="Ribokinase-like"/>
    <property type="match status" value="1"/>
</dbReference>
<evidence type="ECO:0000256" key="4">
    <source>
        <dbReference type="ARBA" id="ARBA00022679"/>
    </source>
</evidence>
<feature type="binding site" evidence="12">
    <location>
        <position position="239"/>
    </location>
    <ligand>
        <name>K(+)</name>
        <dbReference type="ChEBI" id="CHEBI:29103"/>
    </ligand>
</feature>
<keyword evidence="8 12" id="KW-0067">ATP-binding</keyword>
<dbReference type="InterPro" id="IPR011611">
    <property type="entry name" value="PfkB_dom"/>
</dbReference>
<gene>
    <name evidence="12 14" type="primary">rbsK</name>
    <name evidence="14" type="ORF">OG327_08485</name>
</gene>
<feature type="binding site" evidence="12">
    <location>
        <position position="245"/>
    </location>
    <ligand>
        <name>substrate</name>
    </ligand>
</feature>
<dbReference type="GO" id="GO:0046872">
    <property type="term" value="F:metal ion binding"/>
    <property type="evidence" value="ECO:0007669"/>
    <property type="project" value="UniProtKB-KW"/>
</dbReference>
<feature type="domain" description="Carbohydrate kinase PfkB" evidence="13">
    <location>
        <begin position="1"/>
        <end position="287"/>
    </location>
</feature>
<dbReference type="PRINTS" id="PR00990">
    <property type="entry name" value="RIBOKINASE"/>
</dbReference>
<comment type="catalytic activity">
    <reaction evidence="12">
        <text>D-ribose + ATP = D-ribose 5-phosphate + ADP + H(+)</text>
        <dbReference type="Rhea" id="RHEA:13697"/>
        <dbReference type="ChEBI" id="CHEBI:15378"/>
        <dbReference type="ChEBI" id="CHEBI:30616"/>
        <dbReference type="ChEBI" id="CHEBI:47013"/>
        <dbReference type="ChEBI" id="CHEBI:78346"/>
        <dbReference type="ChEBI" id="CHEBI:456216"/>
        <dbReference type="EC" id="2.7.1.15"/>
    </reaction>
</comment>
<keyword evidence="4 12" id="KW-0808">Transferase</keyword>
<dbReference type="InterPro" id="IPR029056">
    <property type="entry name" value="Ribokinase-like"/>
</dbReference>
<dbReference type="EC" id="2.7.1.15" evidence="2 12"/>
<evidence type="ECO:0000256" key="12">
    <source>
        <dbReference type="HAMAP-Rule" id="MF_01987"/>
    </source>
</evidence>
<dbReference type="Gene3D" id="3.40.1190.20">
    <property type="match status" value="1"/>
</dbReference>
<evidence type="ECO:0000256" key="8">
    <source>
        <dbReference type="ARBA" id="ARBA00022840"/>
    </source>
</evidence>
<comment type="similarity">
    <text evidence="12">Belongs to the carbohydrate kinase PfkB family. Ribokinase subfamily.</text>
</comment>
<evidence type="ECO:0000259" key="13">
    <source>
        <dbReference type="Pfam" id="PF00294"/>
    </source>
</evidence>
<feature type="binding site" evidence="12">
    <location>
        <begin position="11"/>
        <end position="13"/>
    </location>
    <ligand>
        <name>substrate</name>
    </ligand>
</feature>
<evidence type="ECO:0000256" key="7">
    <source>
        <dbReference type="ARBA" id="ARBA00022777"/>
    </source>
</evidence>
<evidence type="ECO:0000256" key="2">
    <source>
        <dbReference type="ARBA" id="ARBA00012035"/>
    </source>
</evidence>
<dbReference type="HAMAP" id="MF_01987">
    <property type="entry name" value="Ribokinase"/>
    <property type="match status" value="1"/>
</dbReference>
<dbReference type="InterPro" id="IPR002173">
    <property type="entry name" value="Carboh/pur_kinase_PfkB_CS"/>
</dbReference>
<dbReference type="PANTHER" id="PTHR10584:SF166">
    <property type="entry name" value="RIBOKINASE"/>
    <property type="match status" value="1"/>
</dbReference>
<comment type="caution">
    <text evidence="12">Lacks conserved residue(s) required for the propagation of feature annotation.</text>
</comment>
<dbReference type="Pfam" id="PF00294">
    <property type="entry name" value="PfkB"/>
    <property type="match status" value="1"/>
</dbReference>
<dbReference type="NCBIfam" id="TIGR02152">
    <property type="entry name" value="D_ribokin_bact"/>
    <property type="match status" value="1"/>
</dbReference>
<keyword evidence="9 12" id="KW-0460">Magnesium</keyword>
<evidence type="ECO:0000256" key="9">
    <source>
        <dbReference type="ARBA" id="ARBA00022842"/>
    </source>
</evidence>
<dbReference type="PROSITE" id="PS00584">
    <property type="entry name" value="PFKB_KINASES_2"/>
    <property type="match status" value="1"/>
</dbReference>
<evidence type="ECO:0000256" key="6">
    <source>
        <dbReference type="ARBA" id="ARBA00022741"/>
    </source>
</evidence>
<dbReference type="InterPro" id="IPR011877">
    <property type="entry name" value="Ribokinase"/>
</dbReference>
<dbReference type="PANTHER" id="PTHR10584">
    <property type="entry name" value="SUGAR KINASE"/>
    <property type="match status" value="1"/>
</dbReference>
<evidence type="ECO:0000256" key="5">
    <source>
        <dbReference type="ARBA" id="ARBA00022723"/>
    </source>
</evidence>
<evidence type="ECO:0000256" key="3">
    <source>
        <dbReference type="ARBA" id="ARBA00016943"/>
    </source>
</evidence>
<feature type="binding site" evidence="12">
    <location>
        <position position="278"/>
    </location>
    <ligand>
        <name>K(+)</name>
        <dbReference type="ChEBI" id="CHEBI:29103"/>
    </ligand>
</feature>
<keyword evidence="11 12" id="KW-0119">Carbohydrate metabolism</keyword>
<dbReference type="GO" id="GO:0004747">
    <property type="term" value="F:ribokinase activity"/>
    <property type="evidence" value="ECO:0007669"/>
    <property type="project" value="UniProtKB-UniRule"/>
</dbReference>
<dbReference type="GO" id="GO:0005524">
    <property type="term" value="F:ATP binding"/>
    <property type="evidence" value="ECO:0007669"/>
    <property type="project" value="UniProtKB-UniRule"/>
</dbReference>
<feature type="binding site" evidence="12">
    <location>
        <position position="138"/>
    </location>
    <ligand>
        <name>substrate</name>
    </ligand>
</feature>
<proteinExistence type="inferred from homology"/>
<feature type="binding site" evidence="12">
    <location>
        <position position="241"/>
    </location>
    <ligand>
        <name>K(+)</name>
        <dbReference type="ChEBI" id="CHEBI:29103"/>
    </ligand>
</feature>
<keyword evidence="12" id="KW-0963">Cytoplasm</keyword>
<accession>A0AAU2JN11</accession>
<evidence type="ECO:0000256" key="11">
    <source>
        <dbReference type="ARBA" id="ARBA00023277"/>
    </source>
</evidence>
<dbReference type="GO" id="GO:0005829">
    <property type="term" value="C:cytosol"/>
    <property type="evidence" value="ECO:0007669"/>
    <property type="project" value="TreeGrafter"/>
</dbReference>
<protein>
    <recommendedName>
        <fullName evidence="3 12">Ribokinase</fullName>
        <shortName evidence="12">RK</shortName>
        <ecNumber evidence="2 12">2.7.1.15</ecNumber>
    </recommendedName>
</protein>
<comment type="cofactor">
    <cofactor evidence="12">
        <name>Mg(2+)</name>
        <dbReference type="ChEBI" id="CHEBI:18420"/>
    </cofactor>
    <text evidence="12">Requires a divalent cation, most likely magnesium in vivo, as an electrophilic catalyst to aid phosphoryl group transfer. It is the chelate of the metal and the nucleotide that is the actual substrate.</text>
</comment>
<feature type="binding site" evidence="12">
    <location>
        <position position="280"/>
    </location>
    <ligand>
        <name>K(+)</name>
        <dbReference type="ChEBI" id="CHEBI:29103"/>
    </ligand>
</feature>